<reference evidence="2 3" key="1">
    <citation type="submission" date="2020-01" db="EMBL/GenBank/DDBJ databases">
        <title>Genomes assembled from Gulf of Kutch pelagic sediment metagenomes.</title>
        <authorList>
            <person name="Chandrashekar M."/>
            <person name="Mahajan M.S."/>
            <person name="Dave K.J."/>
            <person name="Vatsa P."/>
            <person name="Nathani N.M."/>
        </authorList>
    </citation>
    <scope>NUCLEOTIDE SEQUENCE [LARGE SCALE GENOMIC DNA]</scope>
    <source>
        <strain evidence="2">KS3-K002</strain>
    </source>
</reference>
<accession>A0AAE4ZAP5</accession>
<feature type="domain" description="Glycosyl transferase family 28 C-terminal" evidence="1">
    <location>
        <begin position="260"/>
        <end position="372"/>
    </location>
</feature>
<dbReference type="SUPFAM" id="SSF53756">
    <property type="entry name" value="UDP-Glycosyltransferase/glycogen phosphorylase"/>
    <property type="match status" value="1"/>
</dbReference>
<organism evidence="2 3">
    <name type="scientific">Candidatus Kutchimonas denitrificans</name>
    <dbReference type="NCBI Taxonomy" id="3056748"/>
    <lineage>
        <taxon>Bacteria</taxon>
        <taxon>Pseudomonadati</taxon>
        <taxon>Gemmatimonadota</taxon>
        <taxon>Gemmatimonadia</taxon>
        <taxon>Candidatus Palauibacterales</taxon>
        <taxon>Candidatus Palauibacteraceae</taxon>
        <taxon>Candidatus Kutchimonas</taxon>
    </lineage>
</organism>
<evidence type="ECO:0000313" key="3">
    <source>
        <dbReference type="Proteomes" id="UP000702544"/>
    </source>
</evidence>
<dbReference type="Gene3D" id="3.40.50.2000">
    <property type="entry name" value="Glycogen Phosphorylase B"/>
    <property type="match status" value="1"/>
</dbReference>
<dbReference type="EMBL" id="JAACAK010000091">
    <property type="protein sequence ID" value="NIR75747.1"/>
    <property type="molecule type" value="Genomic_DNA"/>
</dbReference>
<evidence type="ECO:0000313" key="2">
    <source>
        <dbReference type="EMBL" id="NIR75747.1"/>
    </source>
</evidence>
<dbReference type="GO" id="GO:0016758">
    <property type="term" value="F:hexosyltransferase activity"/>
    <property type="evidence" value="ECO:0007669"/>
    <property type="project" value="InterPro"/>
</dbReference>
<gene>
    <name evidence="2" type="ORF">GWO12_11660</name>
</gene>
<dbReference type="Pfam" id="PF04101">
    <property type="entry name" value="Glyco_tran_28_C"/>
    <property type="match status" value="1"/>
</dbReference>
<dbReference type="InterPro" id="IPR007235">
    <property type="entry name" value="Glyco_trans_28_C"/>
</dbReference>
<dbReference type="AlphaFoldDB" id="A0AAE4ZAP5"/>
<name>A0AAE4ZAP5_9BACT</name>
<sequence length="419" mass="46346">MSGPNGDAYRGRKRVALYSPGMVGLGHMRRNLLIAQALTSGPEPPIVLVLAEAREASAFPLPPGVDCLTLPAIRKYTNGYCAPRHLDVPLRELIRLRAEVIRSVLQTFQPDLLVVDHLPRGAVRELDPALAWIRAKGGTRCVLGLRDVLGEPATVRRRWLRSASYAAIREHYDAIWVYGDPEVYNPISEYALPRDIAVKVRFTGYLDHRARLTFADATGVDPLSELGVSSGRLSVCLVGGGQDGGPLAEAFVQAKLPPDTHGVVVTGPFMPLEKRRRVQQLAARDRRFRVLEFVREPLLLLRQADRVVAMGGYNTIWEMMAFGRPALVVPRIDPGGEQLIRATCLRDLGAVDLLLPEQASPPTLSEWLARDTPPLCDLRSRVDFNGLERLPRLFDELLGEASDDLWSPDYEHRVASGAV</sequence>
<dbReference type="PANTHER" id="PTHR21015">
    <property type="entry name" value="UDP-N-ACETYLGLUCOSAMINE--N-ACETYLMURAMYL-(PENTAPEPTIDE) PYROPHOSPHORYL-UNDECAPRENOL N-ACETYLGLUCOSAMINE TRANSFERASE 1"/>
    <property type="match status" value="1"/>
</dbReference>
<dbReference type="PANTHER" id="PTHR21015:SF28">
    <property type="entry name" value="SLL1722 PROTEIN"/>
    <property type="match status" value="1"/>
</dbReference>
<protein>
    <submittedName>
        <fullName evidence="2">Glycosyltransferase</fullName>
    </submittedName>
</protein>
<evidence type="ECO:0000259" key="1">
    <source>
        <dbReference type="Pfam" id="PF04101"/>
    </source>
</evidence>
<proteinExistence type="predicted"/>
<dbReference type="Proteomes" id="UP000702544">
    <property type="component" value="Unassembled WGS sequence"/>
</dbReference>
<comment type="caution">
    <text evidence="2">The sequence shown here is derived from an EMBL/GenBank/DDBJ whole genome shotgun (WGS) entry which is preliminary data.</text>
</comment>